<comment type="caution">
    <text evidence="2">The sequence shown here is derived from an EMBL/GenBank/DDBJ whole genome shotgun (WGS) entry which is preliminary data.</text>
</comment>
<sequence length="334" mass="36175">MNSKPKLSPFSDLVGKTIDIFTGNWKFLIKVSLLLLLTNGAMASLNFASQLQNLTSSSEDLNWNLNEKTTKHIVMGGIPIFGNVLGMQKQLAEIEETIDPYGRFEGQEEFGASTSAKTKDEIDKGKLAAILGIGMIIILIVLIPLIIAGIIIGTWGQTTALEGVIAKVWGREVRAGDCYKNGFRKIWGFITTGFLYGLVVFFGFVLLIIPGILFAFWYSLAPYVFLVEGKRGFSAMKRSKEIITGRILGYTGRNILFALLSGVILIPIMGILVGLTSATSGVEVFGGLLAFALGLITVLASGTISIAGMIFNMLMIKELIETTPEMVQVTEGDS</sequence>
<dbReference type="Proteomes" id="UP000231098">
    <property type="component" value="Unassembled WGS sequence"/>
</dbReference>
<keyword evidence="1" id="KW-0812">Transmembrane</keyword>
<evidence type="ECO:0000313" key="3">
    <source>
        <dbReference type="Proteomes" id="UP000231098"/>
    </source>
</evidence>
<feature type="transmembrane region" description="Helical" evidence="1">
    <location>
        <begin position="247"/>
        <end position="272"/>
    </location>
</feature>
<dbReference type="EMBL" id="PEYV01000023">
    <property type="protein sequence ID" value="PIS21728.1"/>
    <property type="molecule type" value="Genomic_DNA"/>
</dbReference>
<feature type="transmembrane region" description="Helical" evidence="1">
    <location>
        <begin position="127"/>
        <end position="152"/>
    </location>
</feature>
<accession>A0A2H0XC98</accession>
<gene>
    <name evidence="2" type="ORF">COT51_01250</name>
</gene>
<proteinExistence type="predicted"/>
<name>A0A2H0XC98_UNCKA</name>
<reference evidence="3" key="1">
    <citation type="submission" date="2017-09" db="EMBL/GenBank/DDBJ databases">
        <title>Depth-based differentiation of microbial function through sediment-hosted aquifers and enrichment of novel symbionts in the deep terrestrial subsurface.</title>
        <authorList>
            <person name="Probst A.J."/>
            <person name="Ladd B."/>
            <person name="Jarett J.K."/>
            <person name="Geller-Mcgrath D.E."/>
            <person name="Sieber C.M.K."/>
            <person name="Emerson J.B."/>
            <person name="Anantharaman K."/>
            <person name="Thomas B.C."/>
            <person name="Malmstrom R."/>
            <person name="Stieglmeier M."/>
            <person name="Klingl A."/>
            <person name="Woyke T."/>
            <person name="Ryan C.M."/>
            <person name="Banfield J.F."/>
        </authorList>
    </citation>
    <scope>NUCLEOTIDE SEQUENCE [LARGE SCALE GENOMIC DNA]</scope>
</reference>
<feature type="transmembrane region" description="Helical" evidence="1">
    <location>
        <begin position="193"/>
        <end position="226"/>
    </location>
</feature>
<evidence type="ECO:0000313" key="2">
    <source>
        <dbReference type="EMBL" id="PIS21728.1"/>
    </source>
</evidence>
<dbReference type="AlphaFoldDB" id="A0A2H0XC98"/>
<feature type="transmembrane region" description="Helical" evidence="1">
    <location>
        <begin position="284"/>
        <end position="311"/>
    </location>
</feature>
<keyword evidence="1" id="KW-1133">Transmembrane helix</keyword>
<evidence type="ECO:0008006" key="4">
    <source>
        <dbReference type="Google" id="ProtNLM"/>
    </source>
</evidence>
<keyword evidence="1" id="KW-0472">Membrane</keyword>
<organism evidence="2 3">
    <name type="scientific">candidate division WWE3 bacterium CG08_land_8_20_14_0_20_41_15</name>
    <dbReference type="NCBI Taxonomy" id="1975086"/>
    <lineage>
        <taxon>Bacteria</taxon>
        <taxon>Katanobacteria</taxon>
    </lineage>
</organism>
<protein>
    <recommendedName>
        <fullName evidence="4">Glycerophosphoryl diester phosphodiesterase membrane domain-containing protein</fullName>
    </recommendedName>
</protein>
<evidence type="ECO:0000256" key="1">
    <source>
        <dbReference type="SAM" id="Phobius"/>
    </source>
</evidence>